<feature type="domain" description="RCK C-terminal" evidence="11">
    <location>
        <begin position="457"/>
        <end position="540"/>
    </location>
</feature>
<dbReference type="GO" id="GO:0008324">
    <property type="term" value="F:monoatomic cation transmembrane transporter activity"/>
    <property type="evidence" value="ECO:0007669"/>
    <property type="project" value="InterPro"/>
</dbReference>
<dbReference type="PROSITE" id="PS51202">
    <property type="entry name" value="RCK_C"/>
    <property type="match status" value="1"/>
</dbReference>
<dbReference type="SUPFAM" id="SSF116726">
    <property type="entry name" value="TrkA C-terminal domain-like"/>
    <property type="match status" value="1"/>
</dbReference>
<keyword evidence="5" id="KW-0406">Ion transport</keyword>
<dbReference type="RefSeq" id="WP_006302920.1">
    <property type="nucleotide sequence ID" value="NZ_ACGK02000001.1"/>
</dbReference>
<keyword evidence="6 10" id="KW-0472">Membrane</keyword>
<dbReference type="SUPFAM" id="SSF81340">
    <property type="entry name" value="Clc chloride channel"/>
    <property type="match status" value="1"/>
</dbReference>
<keyword evidence="8" id="KW-0868">Chloride</keyword>
<evidence type="ECO:0000313" key="13">
    <source>
        <dbReference type="Proteomes" id="UP000005947"/>
    </source>
</evidence>
<dbReference type="eggNOG" id="COG0038">
    <property type="taxonomic scope" value="Bacteria"/>
</dbReference>
<proteinExistence type="predicted"/>
<dbReference type="GO" id="GO:0006813">
    <property type="term" value="P:potassium ion transport"/>
    <property type="evidence" value="ECO:0007669"/>
    <property type="project" value="InterPro"/>
</dbReference>
<dbReference type="PRINTS" id="PR00762">
    <property type="entry name" value="CLCHANNEL"/>
</dbReference>
<dbReference type="PANTHER" id="PTHR43427">
    <property type="entry name" value="CHLORIDE CHANNEL PROTEIN CLC-E"/>
    <property type="match status" value="1"/>
</dbReference>
<dbReference type="InterPro" id="IPR014743">
    <property type="entry name" value="Cl-channel_core"/>
</dbReference>
<dbReference type="GO" id="GO:0034707">
    <property type="term" value="C:chloride channel complex"/>
    <property type="evidence" value="ECO:0007669"/>
    <property type="project" value="UniProtKB-KW"/>
</dbReference>
<feature type="transmembrane region" description="Helical" evidence="10">
    <location>
        <begin position="309"/>
        <end position="332"/>
    </location>
</feature>
<organism evidence="12 13">
    <name type="scientific">Fannyhessea vaginae DSM 15829</name>
    <dbReference type="NCBI Taxonomy" id="525256"/>
    <lineage>
        <taxon>Bacteria</taxon>
        <taxon>Bacillati</taxon>
        <taxon>Actinomycetota</taxon>
        <taxon>Coriobacteriia</taxon>
        <taxon>Coriobacteriales</taxon>
        <taxon>Atopobiaceae</taxon>
        <taxon>Fannyhessea</taxon>
    </lineage>
</organism>
<comment type="subcellular location">
    <subcellularLocation>
        <location evidence="1">Membrane</location>
        <topology evidence="1">Multi-pass membrane protein</topology>
    </subcellularLocation>
</comment>
<evidence type="ECO:0000256" key="1">
    <source>
        <dbReference type="ARBA" id="ARBA00004141"/>
    </source>
</evidence>
<dbReference type="Pfam" id="PF02080">
    <property type="entry name" value="TrkA_C"/>
    <property type="match status" value="1"/>
</dbReference>
<feature type="transmembrane region" description="Helical" evidence="10">
    <location>
        <begin position="338"/>
        <end position="360"/>
    </location>
</feature>
<accession>F1T525</accession>
<feature type="transmembrane region" description="Helical" evidence="10">
    <location>
        <begin position="20"/>
        <end position="42"/>
    </location>
</feature>
<dbReference type="OrthoDB" id="9767361at2"/>
<dbReference type="Gene3D" id="1.10.3080.10">
    <property type="entry name" value="Clc chloride channel"/>
    <property type="match status" value="1"/>
</dbReference>
<comment type="caution">
    <text evidence="12">The sequence shown here is derived from an EMBL/GenBank/DDBJ whole genome shotgun (WGS) entry which is preliminary data.</text>
</comment>
<feature type="transmembrane region" description="Helical" evidence="10">
    <location>
        <begin position="400"/>
        <end position="417"/>
    </location>
</feature>
<gene>
    <name evidence="12" type="ORF">HMPREF0091_10738</name>
</gene>
<evidence type="ECO:0000256" key="5">
    <source>
        <dbReference type="ARBA" id="ARBA00023065"/>
    </source>
</evidence>
<evidence type="ECO:0000256" key="3">
    <source>
        <dbReference type="ARBA" id="ARBA00022692"/>
    </source>
</evidence>
<feature type="transmembrane region" description="Helical" evidence="10">
    <location>
        <begin position="62"/>
        <end position="82"/>
    </location>
</feature>
<evidence type="ECO:0000256" key="4">
    <source>
        <dbReference type="ARBA" id="ARBA00022989"/>
    </source>
</evidence>
<dbReference type="GO" id="GO:0005254">
    <property type="term" value="F:chloride channel activity"/>
    <property type="evidence" value="ECO:0007669"/>
    <property type="project" value="UniProtKB-KW"/>
</dbReference>
<dbReference type="PANTHER" id="PTHR43427:SF6">
    <property type="entry name" value="CHLORIDE CHANNEL PROTEIN CLC-E"/>
    <property type="match status" value="1"/>
</dbReference>
<feature type="transmembrane region" description="Helical" evidence="10">
    <location>
        <begin position="367"/>
        <end position="394"/>
    </location>
</feature>
<keyword evidence="9" id="KW-0407">Ion channel</keyword>
<dbReference type="CDD" id="cd01031">
    <property type="entry name" value="EriC"/>
    <property type="match status" value="1"/>
</dbReference>
<evidence type="ECO:0000259" key="11">
    <source>
        <dbReference type="PROSITE" id="PS51202"/>
    </source>
</evidence>
<protein>
    <submittedName>
        <fullName evidence="12">Chloride transporter, ClC family</fullName>
    </submittedName>
</protein>
<keyword evidence="7" id="KW-0869">Chloride channel</keyword>
<dbReference type="EMBL" id="ACGK02000001">
    <property type="protein sequence ID" value="EGF23791.1"/>
    <property type="molecule type" value="Genomic_DNA"/>
</dbReference>
<dbReference type="InterPro" id="IPR006037">
    <property type="entry name" value="RCK_C"/>
</dbReference>
<dbReference type="Proteomes" id="UP000005947">
    <property type="component" value="Unassembled WGS sequence"/>
</dbReference>
<keyword evidence="2" id="KW-0813">Transport</keyword>
<feature type="transmembrane region" description="Helical" evidence="10">
    <location>
        <begin position="269"/>
        <end position="289"/>
    </location>
</feature>
<evidence type="ECO:0000256" key="8">
    <source>
        <dbReference type="ARBA" id="ARBA00023214"/>
    </source>
</evidence>
<feature type="transmembrane region" description="Helical" evidence="10">
    <location>
        <begin position="233"/>
        <end position="257"/>
    </location>
</feature>
<dbReference type="InterPro" id="IPR036721">
    <property type="entry name" value="RCK_C_sf"/>
</dbReference>
<evidence type="ECO:0000256" key="6">
    <source>
        <dbReference type="ARBA" id="ARBA00023136"/>
    </source>
</evidence>
<dbReference type="InterPro" id="IPR001807">
    <property type="entry name" value="ClC"/>
</dbReference>
<evidence type="ECO:0000256" key="7">
    <source>
        <dbReference type="ARBA" id="ARBA00023173"/>
    </source>
</evidence>
<feature type="transmembrane region" description="Helical" evidence="10">
    <location>
        <begin position="197"/>
        <end position="221"/>
    </location>
</feature>
<sequence length="549" mass="60387">MSKSSILYELNKQFSRRLQIDLVVEGVIVGLLAGLTITLYRITLDKAEEFVMWLHNYMHEMPLVIILWLVIAVCLGCVVCFLTRCEPHSKGSGIPHVDAEIKGELSMKWWRVLPFKFLEGSMCSLAGMSLGREGPSVQLGAVVGKAVSKLFRRRRIEKRLLITCGAAAGMAAAFHAPLTGTLFALEEIHKEFKPALLIAAMISSIASDFVVSQILGVQPVLAFHFIKNINHAYYAYILLLGVFCGLLGAVHNAGMFFVQETFYAKLEKFHAYLPLIFASCISSIAIYFAPALCCGGDKIFEYLSRAQNLALPAIIALLIGKYFFTTFCFASGAPGGTLFPLCAMGALTGCLFGAFAYTYLGLPQIYIVNFVVLGVAGLFASVVRAPVTAVILAFELTGSFNALLAVSIVSIVSYICANMCKVDPFYEHLTMRLIQNISTEQTHAIQKMMRVDSHKELIAKKLPHKKELVFQTLHVGVNSSVEHKCLAEIKFPQDMRIITINREGMTILPTGDTKLVAGDELLCSFITQTELTTKPKVQKLLDSHFIDGA</sequence>
<dbReference type="Pfam" id="PF00654">
    <property type="entry name" value="Voltage_CLC"/>
    <property type="match status" value="1"/>
</dbReference>
<name>F1T525_9ACTN</name>
<evidence type="ECO:0000256" key="10">
    <source>
        <dbReference type="SAM" id="Phobius"/>
    </source>
</evidence>
<reference evidence="12 13" key="1">
    <citation type="submission" date="2011-02" db="EMBL/GenBank/DDBJ databases">
        <authorList>
            <person name="Muzny D."/>
            <person name="Qin X."/>
            <person name="Buhay C."/>
            <person name="Dugan-Rocha S."/>
            <person name="Ding Y."/>
            <person name="Chen G."/>
            <person name="Hawes A."/>
            <person name="Holder M."/>
            <person name="Jhangiani S."/>
            <person name="Johnson A."/>
            <person name="Khan Z."/>
            <person name="Li Z."/>
            <person name="Liu W."/>
            <person name="Liu X."/>
            <person name="Perez L."/>
            <person name="Shen H."/>
            <person name="Wang Q."/>
            <person name="Watt J."/>
            <person name="Xi L."/>
            <person name="Xin Y."/>
            <person name="Zhou J."/>
            <person name="Deng J."/>
            <person name="Jiang H."/>
            <person name="Liu Y."/>
            <person name="Qu J."/>
            <person name="Song X.-Z."/>
            <person name="Zhang L."/>
            <person name="Villasana D."/>
            <person name="Johnson A."/>
            <person name="Liu J."/>
            <person name="Liyanage D."/>
            <person name="Lorensuhewa L."/>
            <person name="Robinson T."/>
            <person name="Song A."/>
            <person name="Song B.-B."/>
            <person name="Dinh H."/>
            <person name="Thornton R."/>
            <person name="Coyle M."/>
            <person name="Francisco L."/>
            <person name="Jackson L."/>
            <person name="Javaid M."/>
            <person name="Korchina V."/>
            <person name="Kovar C."/>
            <person name="Mata R."/>
            <person name="Mathew T."/>
            <person name="Ngo R."/>
            <person name="Nguyen L."/>
            <person name="Nguyen N."/>
            <person name="Okwuonu G."/>
            <person name="Ongeri F."/>
            <person name="Pham C."/>
            <person name="Simmons D."/>
            <person name="Wilczek-Boney K."/>
            <person name="Hale W."/>
            <person name="Jakkamsetti A."/>
            <person name="Pham P."/>
            <person name="Ruth R."/>
            <person name="San Lucas F."/>
            <person name="Warren J."/>
            <person name="Zhang J."/>
            <person name="Zhao Z."/>
            <person name="Zhou C."/>
            <person name="Zhu D."/>
            <person name="Lee S."/>
            <person name="Bess C."/>
            <person name="Blankenburg K."/>
            <person name="Forbes L."/>
            <person name="Fu Q."/>
            <person name="Gubbala S."/>
            <person name="Hirani K."/>
            <person name="Jayaseelan J.C."/>
            <person name="Lara F."/>
            <person name="Munidasa M."/>
            <person name="Palculict T."/>
            <person name="Patil S."/>
            <person name="Pu L.-L."/>
            <person name="Saada N."/>
            <person name="Tang L."/>
            <person name="Weissenberger G."/>
            <person name="Zhu Y."/>
            <person name="Hemphill L."/>
            <person name="Shang Y."/>
            <person name="Youmans B."/>
            <person name="Ayvaz T."/>
            <person name="Ross M."/>
            <person name="Santibanez J."/>
            <person name="Aqrawi P."/>
            <person name="Gross S."/>
            <person name="Joshi V."/>
            <person name="Fowler G."/>
            <person name="Nazareth L."/>
            <person name="Reid J."/>
            <person name="Worley K."/>
            <person name="Petrosino J."/>
            <person name="Highlander S."/>
            <person name="Gibbs R."/>
        </authorList>
    </citation>
    <scope>NUCLEOTIDE SEQUENCE [LARGE SCALE GENOMIC DNA]</scope>
    <source>
        <strain evidence="12 13">DSM 15829</strain>
    </source>
</reference>
<keyword evidence="4 10" id="KW-1133">Transmembrane helix</keyword>
<keyword evidence="13" id="KW-1185">Reference proteome</keyword>
<evidence type="ECO:0000256" key="9">
    <source>
        <dbReference type="ARBA" id="ARBA00023303"/>
    </source>
</evidence>
<dbReference type="GeneID" id="93210339"/>
<feature type="transmembrane region" description="Helical" evidence="10">
    <location>
        <begin position="160"/>
        <end position="185"/>
    </location>
</feature>
<keyword evidence="3 10" id="KW-0812">Transmembrane</keyword>
<dbReference type="AlphaFoldDB" id="F1T525"/>
<dbReference type="InterPro" id="IPR050368">
    <property type="entry name" value="ClC-type_chloride_channel"/>
</dbReference>
<evidence type="ECO:0000313" key="12">
    <source>
        <dbReference type="EMBL" id="EGF23791.1"/>
    </source>
</evidence>
<evidence type="ECO:0000256" key="2">
    <source>
        <dbReference type="ARBA" id="ARBA00022448"/>
    </source>
</evidence>
<dbReference type="Gene3D" id="3.30.70.1450">
    <property type="entry name" value="Regulator of K+ conductance, C-terminal domain"/>
    <property type="match status" value="1"/>
</dbReference>